<dbReference type="Gene3D" id="3.80.10.10">
    <property type="entry name" value="Ribonuclease Inhibitor"/>
    <property type="match status" value="3"/>
</dbReference>
<feature type="compositionally biased region" description="Polar residues" evidence="1">
    <location>
        <begin position="38"/>
        <end position="58"/>
    </location>
</feature>
<dbReference type="SMART" id="SM00367">
    <property type="entry name" value="LRR_CC"/>
    <property type="match status" value="7"/>
</dbReference>
<feature type="compositionally biased region" description="Low complexity" evidence="1">
    <location>
        <begin position="11"/>
        <end position="24"/>
    </location>
</feature>
<keyword evidence="4" id="KW-1185">Reference proteome</keyword>
<feature type="region of interest" description="Disordered" evidence="1">
    <location>
        <begin position="339"/>
        <end position="366"/>
    </location>
</feature>
<dbReference type="Proteomes" id="UP001237642">
    <property type="component" value="Unassembled WGS sequence"/>
</dbReference>
<evidence type="ECO:0000259" key="2">
    <source>
        <dbReference type="Pfam" id="PF25372"/>
    </source>
</evidence>
<evidence type="ECO:0000313" key="3">
    <source>
        <dbReference type="EMBL" id="KAK1377826.1"/>
    </source>
</evidence>
<feature type="region of interest" description="Disordered" evidence="1">
    <location>
        <begin position="121"/>
        <end position="176"/>
    </location>
</feature>
<name>A0AAD8I2L6_9APIA</name>
<dbReference type="Pfam" id="PF25372">
    <property type="entry name" value="DUF7885"/>
    <property type="match status" value="1"/>
</dbReference>
<evidence type="ECO:0000256" key="1">
    <source>
        <dbReference type="SAM" id="MobiDB-lite"/>
    </source>
</evidence>
<feature type="region of interest" description="Disordered" evidence="1">
    <location>
        <begin position="496"/>
        <end position="571"/>
    </location>
</feature>
<dbReference type="InterPro" id="IPR057207">
    <property type="entry name" value="FBXL15_LRR"/>
</dbReference>
<feature type="compositionally biased region" description="Basic and acidic residues" evidence="1">
    <location>
        <begin position="282"/>
        <end position="296"/>
    </location>
</feature>
<dbReference type="InterPro" id="IPR032675">
    <property type="entry name" value="LRR_dom_sf"/>
</dbReference>
<dbReference type="PANTHER" id="PTHR13318:SF145">
    <property type="entry name" value="RAD7"/>
    <property type="match status" value="1"/>
</dbReference>
<feature type="compositionally biased region" description="Basic and acidic residues" evidence="1">
    <location>
        <begin position="519"/>
        <end position="534"/>
    </location>
</feature>
<feature type="compositionally biased region" description="Gly residues" evidence="1">
    <location>
        <begin position="233"/>
        <end position="247"/>
    </location>
</feature>
<feature type="region of interest" description="Disordered" evidence="1">
    <location>
        <begin position="378"/>
        <end position="411"/>
    </location>
</feature>
<feature type="region of interest" description="Disordered" evidence="1">
    <location>
        <begin position="659"/>
        <end position="686"/>
    </location>
</feature>
<gene>
    <name evidence="3" type="ORF">POM88_024570</name>
</gene>
<sequence length="1094" mass="116790">MTVLRSREVKSPPLSKNNSPNSKNTEQPRVSSIEPKTPSVTRETQPVDASNRSSQMTNGSGSGSVRRSLRLASKTCDGDVKKSEGVSSESSRKRKSFSSVSKGIGDDFKLGGVELEDVVVEDSMGSDLGGEEGSGEVTKKGEGERKVGSEGGVELENAVVEDSSEGSEEVLKKGRGKRKLGIESVGEVEGGGGLRLRSGKKVAGRGGVRGFGENVDVLVRGNGGGDDGEEGGGDNGGEGNGGRGGGLKLSFDDEMEGGSGKVERVEGLLEVNGLREEVVSIDDEGKGSVGGKEKGKGKLGFGIESVGEGEEGGLRLRSGKKVAARGGVSMRENVDVLMRDANDDSEKGGVGGDCGGEENGGQGGLKLSHDEEMEVGLGKVEGLPEVDEGTRDEAVSIGDEGKGSVGTNDKGKGKLIDMVVEPEANKVEVSNGDDNPVKKDGSLDWKSYLSGNNPTAERYRAIMAKINKGSKGDGVAVWEEIISKCIEGVKAKLANTETGSSSHKGKGRARDGTVGPSDVGRRRLSRQEKGKGKLAENLVKSEAPRVEISDSSNIAMQDGMPEAPRAERSNSENVAMQDGTHVQENDVGDHASRTRDRFRAQARRSASRFAFFSAEEEQGHVVDEAEADMAPREMDSEMEDWPGPFSTAMKIIKERRNLQEKDLSSGEETPQVKWVPKQEKNHRRSNLSAPRLQELCMITLTKNADAITSLDYVPDVLRHKLSHMLCDMRRMNSHFLELLVRGSPTEVRVRDCSWLSEEDFTKTFSGADISNLAVLQLDQCGRCMPDYILYATLGRSPNCLPSLTTLSLKGACRLSDNGLSSLLSSAPSLRSLNLSQCSLLTSGGINSIADSLGSVLKELYLDDCESIDPVLILPALSKLEYLEVLSLAGLHTVCDDFICQLIALRGDKLKELVLADCVKLTDISLKFISKSCNGMCALDLTNLCKLTDSALGYLANGCQSIRSLKLCRNSFSDEAVAAYLEASGGSLEELSLNNVSKVAYNTAISLSKCSMNLQNLDLSFCRKLSNEAVGLIADGCLSLKTLKLFGCTQITDVFLDGHSNEQVQVIGLQLTPILVHIKVPELVGPLRYSAVSSL</sequence>
<comment type="caution">
    <text evidence="3">The sequence shown here is derived from an EMBL/GenBank/DDBJ whole genome shotgun (WGS) entry which is preliminary data.</text>
</comment>
<feature type="region of interest" description="Disordered" evidence="1">
    <location>
        <begin position="215"/>
        <end position="264"/>
    </location>
</feature>
<accession>A0AAD8I2L6</accession>
<dbReference type="PANTHER" id="PTHR13318">
    <property type="entry name" value="PARTNER OF PAIRED, ISOFORM B-RELATED"/>
    <property type="match status" value="1"/>
</dbReference>
<feature type="compositionally biased region" description="Basic and acidic residues" evidence="1">
    <location>
        <begin position="388"/>
        <end position="402"/>
    </location>
</feature>
<dbReference type="GO" id="GO:0019005">
    <property type="term" value="C:SCF ubiquitin ligase complex"/>
    <property type="evidence" value="ECO:0007669"/>
    <property type="project" value="TreeGrafter"/>
</dbReference>
<protein>
    <submittedName>
        <fullName evidence="3">DNA repair protein like</fullName>
    </submittedName>
</protein>
<feature type="compositionally biased region" description="Low complexity" evidence="1">
    <location>
        <begin position="63"/>
        <end position="73"/>
    </location>
</feature>
<feature type="compositionally biased region" description="Gly residues" evidence="1">
    <location>
        <begin position="348"/>
        <end position="364"/>
    </location>
</feature>
<feature type="domain" description="F-box/LRR-repeat protein 15-like leucin rich repeat" evidence="2">
    <location>
        <begin position="900"/>
        <end position="1068"/>
    </location>
</feature>
<organism evidence="3 4">
    <name type="scientific">Heracleum sosnowskyi</name>
    <dbReference type="NCBI Taxonomy" id="360622"/>
    <lineage>
        <taxon>Eukaryota</taxon>
        <taxon>Viridiplantae</taxon>
        <taxon>Streptophyta</taxon>
        <taxon>Embryophyta</taxon>
        <taxon>Tracheophyta</taxon>
        <taxon>Spermatophyta</taxon>
        <taxon>Magnoliopsida</taxon>
        <taxon>eudicotyledons</taxon>
        <taxon>Gunneridae</taxon>
        <taxon>Pentapetalae</taxon>
        <taxon>asterids</taxon>
        <taxon>campanulids</taxon>
        <taxon>Apiales</taxon>
        <taxon>Apiaceae</taxon>
        <taxon>Apioideae</taxon>
        <taxon>apioid superclade</taxon>
        <taxon>Tordylieae</taxon>
        <taxon>Tordyliinae</taxon>
        <taxon>Heracleum</taxon>
    </lineage>
</organism>
<dbReference type="EMBL" id="JAUIZM010000006">
    <property type="protein sequence ID" value="KAK1377826.1"/>
    <property type="molecule type" value="Genomic_DNA"/>
</dbReference>
<dbReference type="AlphaFoldDB" id="A0AAD8I2L6"/>
<dbReference type="SUPFAM" id="SSF52047">
    <property type="entry name" value="RNI-like"/>
    <property type="match status" value="1"/>
</dbReference>
<proteinExistence type="predicted"/>
<feature type="compositionally biased region" description="Basic and acidic residues" evidence="1">
    <location>
        <begin position="1"/>
        <end position="10"/>
    </location>
</feature>
<dbReference type="GO" id="GO:0031146">
    <property type="term" value="P:SCF-dependent proteasomal ubiquitin-dependent protein catabolic process"/>
    <property type="evidence" value="ECO:0007669"/>
    <property type="project" value="TreeGrafter"/>
</dbReference>
<feature type="region of interest" description="Disordered" evidence="1">
    <location>
        <begin position="1"/>
        <end position="108"/>
    </location>
</feature>
<reference evidence="3" key="2">
    <citation type="submission" date="2023-05" db="EMBL/GenBank/DDBJ databases">
        <authorList>
            <person name="Schelkunov M.I."/>
        </authorList>
    </citation>
    <scope>NUCLEOTIDE SEQUENCE</scope>
    <source>
        <strain evidence="3">Hsosn_3</strain>
        <tissue evidence="3">Leaf</tissue>
    </source>
</reference>
<feature type="compositionally biased region" description="Basic and acidic residues" evidence="1">
    <location>
        <begin position="137"/>
        <end position="148"/>
    </location>
</feature>
<feature type="region of interest" description="Disordered" evidence="1">
    <location>
        <begin position="282"/>
        <end position="313"/>
    </location>
</feature>
<reference evidence="3" key="1">
    <citation type="submission" date="2023-02" db="EMBL/GenBank/DDBJ databases">
        <title>Genome of toxic invasive species Heracleum sosnowskyi carries increased number of genes despite the absence of recent whole-genome duplications.</title>
        <authorList>
            <person name="Schelkunov M."/>
            <person name="Shtratnikova V."/>
            <person name="Makarenko M."/>
            <person name="Klepikova A."/>
            <person name="Omelchenko D."/>
            <person name="Novikova G."/>
            <person name="Obukhova E."/>
            <person name="Bogdanov V."/>
            <person name="Penin A."/>
            <person name="Logacheva M."/>
        </authorList>
    </citation>
    <scope>NUCLEOTIDE SEQUENCE</scope>
    <source>
        <strain evidence="3">Hsosn_3</strain>
        <tissue evidence="3">Leaf</tissue>
    </source>
</reference>
<dbReference type="InterPro" id="IPR006553">
    <property type="entry name" value="Leu-rich_rpt_Cys-con_subtyp"/>
</dbReference>
<evidence type="ECO:0000313" key="4">
    <source>
        <dbReference type="Proteomes" id="UP001237642"/>
    </source>
</evidence>